<dbReference type="AlphaFoldDB" id="A0A915IWW0"/>
<keyword evidence="2" id="KW-1185">Reference proteome</keyword>
<feature type="region of interest" description="Disordered" evidence="1">
    <location>
        <begin position="1"/>
        <end position="40"/>
    </location>
</feature>
<evidence type="ECO:0000256" key="1">
    <source>
        <dbReference type="SAM" id="MobiDB-lite"/>
    </source>
</evidence>
<reference evidence="3" key="1">
    <citation type="submission" date="2022-11" db="UniProtKB">
        <authorList>
            <consortium name="WormBaseParasite"/>
        </authorList>
    </citation>
    <scope>IDENTIFICATION</scope>
</reference>
<feature type="compositionally biased region" description="Acidic residues" evidence="1">
    <location>
        <begin position="31"/>
        <end position="40"/>
    </location>
</feature>
<organism evidence="2 3">
    <name type="scientific">Romanomermis culicivorax</name>
    <name type="common">Nematode worm</name>
    <dbReference type="NCBI Taxonomy" id="13658"/>
    <lineage>
        <taxon>Eukaryota</taxon>
        <taxon>Metazoa</taxon>
        <taxon>Ecdysozoa</taxon>
        <taxon>Nematoda</taxon>
        <taxon>Enoplea</taxon>
        <taxon>Dorylaimia</taxon>
        <taxon>Mermithida</taxon>
        <taxon>Mermithoidea</taxon>
        <taxon>Mermithidae</taxon>
        <taxon>Romanomermis</taxon>
    </lineage>
</organism>
<feature type="compositionally biased region" description="Polar residues" evidence="1">
    <location>
        <begin position="16"/>
        <end position="30"/>
    </location>
</feature>
<dbReference type="Proteomes" id="UP000887565">
    <property type="component" value="Unplaced"/>
</dbReference>
<name>A0A915IWW0_ROMCU</name>
<protein>
    <submittedName>
        <fullName evidence="3">Uncharacterized protein</fullName>
    </submittedName>
</protein>
<accession>A0A915IWW0</accession>
<dbReference type="WBParaSite" id="nRc.2.0.1.t18685-RA">
    <property type="protein sequence ID" value="nRc.2.0.1.t18685-RA"/>
    <property type="gene ID" value="nRc.2.0.1.g18685"/>
</dbReference>
<proteinExistence type="predicted"/>
<evidence type="ECO:0000313" key="2">
    <source>
        <dbReference type="Proteomes" id="UP000887565"/>
    </source>
</evidence>
<evidence type="ECO:0000313" key="3">
    <source>
        <dbReference type="WBParaSite" id="nRc.2.0.1.t18685-RA"/>
    </source>
</evidence>
<sequence length="171" mass="19774">MKSPKPSPAPKKYSAIQNPIPNPMSVQNLAENEDEDDLTMAGDDELHDYSEEEINGLWREKAVKLNEQRTKAKERAYFLQVISWKKNRIIWEAFDSPFGHSFYRVDEPHIRVEEISLPSVTLDRQWILNENWEWIATPLDALDKLKRENNVLKLGGIVGVYQPSKSSPAKK</sequence>